<accession>A0AC35F5W2</accession>
<protein>
    <submittedName>
        <fullName evidence="2">Uncharacterized protein</fullName>
    </submittedName>
</protein>
<evidence type="ECO:0000313" key="2">
    <source>
        <dbReference type="WBParaSite" id="PS1159_v2.g14019.t1"/>
    </source>
</evidence>
<evidence type="ECO:0000313" key="1">
    <source>
        <dbReference type="Proteomes" id="UP000887580"/>
    </source>
</evidence>
<organism evidence="1 2">
    <name type="scientific">Panagrolaimus sp. PS1159</name>
    <dbReference type="NCBI Taxonomy" id="55785"/>
    <lineage>
        <taxon>Eukaryota</taxon>
        <taxon>Metazoa</taxon>
        <taxon>Ecdysozoa</taxon>
        <taxon>Nematoda</taxon>
        <taxon>Chromadorea</taxon>
        <taxon>Rhabditida</taxon>
        <taxon>Tylenchina</taxon>
        <taxon>Panagrolaimomorpha</taxon>
        <taxon>Panagrolaimoidea</taxon>
        <taxon>Panagrolaimidae</taxon>
        <taxon>Panagrolaimus</taxon>
    </lineage>
</organism>
<dbReference type="Proteomes" id="UP000887580">
    <property type="component" value="Unplaced"/>
</dbReference>
<reference evidence="2" key="1">
    <citation type="submission" date="2022-11" db="UniProtKB">
        <authorList>
            <consortium name="WormBaseParasite"/>
        </authorList>
    </citation>
    <scope>IDENTIFICATION</scope>
</reference>
<dbReference type="WBParaSite" id="PS1159_v2.g14019.t1">
    <property type="protein sequence ID" value="PS1159_v2.g14019.t1"/>
    <property type="gene ID" value="PS1159_v2.g14019"/>
</dbReference>
<sequence>MSTKEYCFFIKDKQELFFNINNTDNENQYSNLNLNQSNKFPRLIPVHFQSTTYNDKNNAPDSTIFGKCEEKRQSQRWDKSSKIETFNNAEDKQLLKDDSFTNVNNSSTISLHIATYENSFEAAAVDLFDSGKKGLIKKLETSKQSLNISSSIIQNPFEFPRQQQESDELKEPEISQFKASQKLLNPNKPENSDETKMEDEEETDKNSNYSEHKENEQKLSPSSQISSSSSPEVFLPIPVGTSEDVKIPIDSVRNLFYSSFPTLNMTENGFVALTKVLELFITKITKETVKHAKSTKIEYEDVTNYVHQSKLHAMIILREVLPKQVQYKQVKERVLSD</sequence>
<name>A0AC35F5W2_9BILA</name>
<proteinExistence type="predicted"/>